<dbReference type="RefSeq" id="WP_218444227.1">
    <property type="nucleotide sequence ID" value="NZ_JAGSPA010000001.1"/>
</dbReference>
<evidence type="ECO:0000313" key="2">
    <source>
        <dbReference type="Proteomes" id="UP000722336"/>
    </source>
</evidence>
<dbReference type="Proteomes" id="UP000722336">
    <property type="component" value="Unassembled WGS sequence"/>
</dbReference>
<gene>
    <name evidence="1" type="ORF">KCG44_03485</name>
</gene>
<dbReference type="EMBL" id="JAGSPA010000001">
    <property type="protein sequence ID" value="MBV7255845.1"/>
    <property type="molecule type" value="Genomic_DNA"/>
</dbReference>
<sequence>MCPALPGTPRLAELFAAPRDVAALGFALAQLPREAGRSGPVLWVQDRMAALETGRPCGQSCAGFGLPPGQLLLACARTAAEVLWTMEEGLRCASLSAIIGEVWGDPRALGFTATKRLAMRAERQGVHVFLVRFGGAAHLSAARERWRVRSLPSSPHPYDPKAPGSPRWQAELFKGRGMRPGMWEAGYDRAAHRLHLVPALRNGAMAVAAGPASPAGLAVSR</sequence>
<proteinExistence type="predicted"/>
<keyword evidence="2" id="KW-1185">Reference proteome</keyword>
<organism evidence="1 2">
    <name type="scientific">Pacificimonas pallii</name>
    <dbReference type="NCBI Taxonomy" id="2827236"/>
    <lineage>
        <taxon>Bacteria</taxon>
        <taxon>Pseudomonadati</taxon>
        <taxon>Pseudomonadota</taxon>
        <taxon>Alphaproteobacteria</taxon>
        <taxon>Sphingomonadales</taxon>
        <taxon>Sphingosinicellaceae</taxon>
        <taxon>Pacificimonas</taxon>
    </lineage>
</organism>
<reference evidence="1 2" key="1">
    <citation type="submission" date="2021-04" db="EMBL/GenBank/DDBJ databases">
        <authorList>
            <person name="Pira H."/>
            <person name="Risdian C."/>
            <person name="Wink J."/>
        </authorList>
    </citation>
    <scope>NUCLEOTIDE SEQUENCE [LARGE SCALE GENOMIC DNA]</scope>
    <source>
        <strain evidence="1 2">WHA3</strain>
    </source>
</reference>
<accession>A0ABS6SBQ2</accession>
<comment type="caution">
    <text evidence="1">The sequence shown here is derived from an EMBL/GenBank/DDBJ whole genome shotgun (WGS) entry which is preliminary data.</text>
</comment>
<name>A0ABS6SBQ2_9SPHN</name>
<protein>
    <submittedName>
        <fullName evidence="1">RecA-like protein</fullName>
    </submittedName>
</protein>
<evidence type="ECO:0000313" key="1">
    <source>
        <dbReference type="EMBL" id="MBV7255845.1"/>
    </source>
</evidence>